<evidence type="ECO:0000313" key="1">
    <source>
        <dbReference type="EMBL" id="KAK6786023.1"/>
    </source>
</evidence>
<accession>A0AAN8TJU6</accession>
<proteinExistence type="predicted"/>
<sequence length="62" mass="6992">MFLTRCLVWHEEQSTAGCLLMTKWQKNLKLNLSLNVIVVGVSKMNPNIGNPSRILKVGLKII</sequence>
<dbReference type="AlphaFoldDB" id="A0AAN8TJU6"/>
<reference evidence="1 2" key="1">
    <citation type="submission" date="2024-02" db="EMBL/GenBank/DDBJ databases">
        <title>de novo genome assembly of Solanum bulbocastanum strain 11H21.</title>
        <authorList>
            <person name="Hosaka A.J."/>
        </authorList>
    </citation>
    <scope>NUCLEOTIDE SEQUENCE [LARGE SCALE GENOMIC DNA]</scope>
    <source>
        <tissue evidence="1">Young leaves</tissue>
    </source>
</reference>
<dbReference type="EMBL" id="JBANQN010000006">
    <property type="protein sequence ID" value="KAK6786023.1"/>
    <property type="molecule type" value="Genomic_DNA"/>
</dbReference>
<evidence type="ECO:0000313" key="2">
    <source>
        <dbReference type="Proteomes" id="UP001371456"/>
    </source>
</evidence>
<protein>
    <submittedName>
        <fullName evidence="1">Uncharacterized protein</fullName>
    </submittedName>
</protein>
<gene>
    <name evidence="1" type="ORF">RDI58_014548</name>
</gene>
<comment type="caution">
    <text evidence="1">The sequence shown here is derived from an EMBL/GenBank/DDBJ whole genome shotgun (WGS) entry which is preliminary data.</text>
</comment>
<dbReference type="Proteomes" id="UP001371456">
    <property type="component" value="Unassembled WGS sequence"/>
</dbReference>
<organism evidence="1 2">
    <name type="scientific">Solanum bulbocastanum</name>
    <name type="common">Wild potato</name>
    <dbReference type="NCBI Taxonomy" id="147425"/>
    <lineage>
        <taxon>Eukaryota</taxon>
        <taxon>Viridiplantae</taxon>
        <taxon>Streptophyta</taxon>
        <taxon>Embryophyta</taxon>
        <taxon>Tracheophyta</taxon>
        <taxon>Spermatophyta</taxon>
        <taxon>Magnoliopsida</taxon>
        <taxon>eudicotyledons</taxon>
        <taxon>Gunneridae</taxon>
        <taxon>Pentapetalae</taxon>
        <taxon>asterids</taxon>
        <taxon>lamiids</taxon>
        <taxon>Solanales</taxon>
        <taxon>Solanaceae</taxon>
        <taxon>Solanoideae</taxon>
        <taxon>Solaneae</taxon>
        <taxon>Solanum</taxon>
    </lineage>
</organism>
<keyword evidence="2" id="KW-1185">Reference proteome</keyword>
<name>A0AAN8TJU6_SOLBU</name>